<dbReference type="RefSeq" id="XP_014174520.1">
    <property type="nucleotide sequence ID" value="XM_014319045.1"/>
</dbReference>
<evidence type="ECO:0000256" key="3">
    <source>
        <dbReference type="ARBA" id="ARBA00022723"/>
    </source>
</evidence>
<dbReference type="InterPro" id="IPR036291">
    <property type="entry name" value="NAD(P)-bd_dom_sf"/>
</dbReference>
<name>F0XBT3_GROCL</name>
<evidence type="ECO:0000313" key="7">
    <source>
        <dbReference type="EMBL" id="EFX05038.1"/>
    </source>
</evidence>
<dbReference type="Gene3D" id="3.40.50.720">
    <property type="entry name" value="NAD(P)-binding Rossmann-like Domain"/>
    <property type="match status" value="1"/>
</dbReference>
<dbReference type="InParanoid" id="F0XBT3"/>
<protein>
    <submittedName>
        <fullName evidence="7">Sorbitol dehydrogenase</fullName>
    </submittedName>
</protein>
<dbReference type="SUPFAM" id="SSF50129">
    <property type="entry name" value="GroES-like"/>
    <property type="match status" value="1"/>
</dbReference>
<comment type="similarity">
    <text evidence="2">Belongs to the zinc-containing alcohol dehydrogenase family.</text>
</comment>
<evidence type="ECO:0000313" key="8">
    <source>
        <dbReference type="Proteomes" id="UP000007796"/>
    </source>
</evidence>
<dbReference type="InterPro" id="IPR011032">
    <property type="entry name" value="GroES-like_sf"/>
</dbReference>
<gene>
    <name evidence="7" type="ORF">CMQ_5300</name>
</gene>
<keyword evidence="4" id="KW-0862">Zinc</keyword>
<dbReference type="GeneID" id="25978608"/>
<sequence>MQFAASARKCPHCQGALQKRINRPARWCFRIPDTFSYDLGALIEPLAVAVHAHRRGGLADADVDVDQTQNILVLGAGPVGLLVAAVCRYAHLQRAGRDKAAGLHIVMLDLIQDRVDFAVQQGFADVGVVLPRDLLGQTDADKDDDKAGLPPKFTNPRALSELLVAKARDGALYDVTFECTGQESSVQTGIFSTLPGGRIVIVGMGASAQRIPLGTAAAKEVDIVGVFRYANDYPEAIRLLREADAEQLAHMEKIVSHRFSGLANAAAAFERASKPYDEDGKLVLKVMIEP</sequence>
<dbReference type="Proteomes" id="UP000007796">
    <property type="component" value="Unassembled WGS sequence"/>
</dbReference>
<comment type="cofactor">
    <cofactor evidence="1">
        <name>Zn(2+)</name>
        <dbReference type="ChEBI" id="CHEBI:29105"/>
    </cofactor>
</comment>
<dbReference type="GO" id="GO:0046872">
    <property type="term" value="F:metal ion binding"/>
    <property type="evidence" value="ECO:0007669"/>
    <property type="project" value="UniProtKB-KW"/>
</dbReference>
<dbReference type="InterPro" id="IPR013149">
    <property type="entry name" value="ADH-like_C"/>
</dbReference>
<organism evidence="8">
    <name type="scientific">Grosmannia clavigera (strain kw1407 / UAMH 11150)</name>
    <name type="common">Blue stain fungus</name>
    <name type="synonym">Graphiocladiella clavigera</name>
    <dbReference type="NCBI Taxonomy" id="655863"/>
    <lineage>
        <taxon>Eukaryota</taxon>
        <taxon>Fungi</taxon>
        <taxon>Dikarya</taxon>
        <taxon>Ascomycota</taxon>
        <taxon>Pezizomycotina</taxon>
        <taxon>Sordariomycetes</taxon>
        <taxon>Sordariomycetidae</taxon>
        <taxon>Ophiostomatales</taxon>
        <taxon>Ophiostomataceae</taxon>
        <taxon>Leptographium</taxon>
    </lineage>
</organism>
<keyword evidence="5" id="KW-0560">Oxidoreductase</keyword>
<dbReference type="GO" id="GO:0006062">
    <property type="term" value="P:sorbitol catabolic process"/>
    <property type="evidence" value="ECO:0007669"/>
    <property type="project" value="TreeGrafter"/>
</dbReference>
<dbReference type="HOGENOM" id="CLU_026673_11_5_1"/>
<evidence type="ECO:0000256" key="5">
    <source>
        <dbReference type="ARBA" id="ARBA00023002"/>
    </source>
</evidence>
<proteinExistence type="inferred from homology"/>
<evidence type="ECO:0000256" key="1">
    <source>
        <dbReference type="ARBA" id="ARBA00001947"/>
    </source>
</evidence>
<feature type="domain" description="Alcohol dehydrogenase-like C-terminal" evidence="6">
    <location>
        <begin position="99"/>
        <end position="240"/>
    </location>
</feature>
<dbReference type="eggNOG" id="KOG0024">
    <property type="taxonomic scope" value="Eukaryota"/>
</dbReference>
<dbReference type="Gene3D" id="3.90.180.10">
    <property type="entry name" value="Medium-chain alcohol dehydrogenases, catalytic domain"/>
    <property type="match status" value="1"/>
</dbReference>
<dbReference type="STRING" id="655863.F0XBT3"/>
<dbReference type="GO" id="GO:0003939">
    <property type="term" value="F:L-iditol 2-dehydrogenase (NAD+) activity"/>
    <property type="evidence" value="ECO:0007669"/>
    <property type="project" value="TreeGrafter"/>
</dbReference>
<evidence type="ECO:0000259" key="6">
    <source>
        <dbReference type="Pfam" id="PF00107"/>
    </source>
</evidence>
<keyword evidence="8" id="KW-1185">Reference proteome</keyword>
<evidence type="ECO:0000256" key="2">
    <source>
        <dbReference type="ARBA" id="ARBA00008072"/>
    </source>
</evidence>
<dbReference type="OrthoDB" id="5363962at2759"/>
<dbReference type="EMBL" id="GL629756">
    <property type="protein sequence ID" value="EFX05038.1"/>
    <property type="molecule type" value="Genomic_DNA"/>
</dbReference>
<keyword evidence="3" id="KW-0479">Metal-binding</keyword>
<accession>F0XBT3</accession>
<dbReference type="Pfam" id="PF00107">
    <property type="entry name" value="ADH_zinc_N"/>
    <property type="match status" value="1"/>
</dbReference>
<reference evidence="7 8" key="1">
    <citation type="journal article" date="2011" name="Proc. Natl. Acad. Sci. U.S.A.">
        <title>Genome and transcriptome analyses of the mountain pine beetle-fungal symbiont Grosmannia clavigera, a lodgepole pine pathogen.</title>
        <authorList>
            <person name="DiGuistini S."/>
            <person name="Wang Y."/>
            <person name="Liao N.Y."/>
            <person name="Taylor G."/>
            <person name="Tanguay P."/>
            <person name="Feau N."/>
            <person name="Henrissat B."/>
            <person name="Chan S.K."/>
            <person name="Hesse-Orce U."/>
            <person name="Alamouti S.M."/>
            <person name="Tsui C.K.M."/>
            <person name="Docking R.T."/>
            <person name="Levasseur A."/>
            <person name="Haridas S."/>
            <person name="Robertson G."/>
            <person name="Birol I."/>
            <person name="Holt R.A."/>
            <person name="Marra M.A."/>
            <person name="Hamelin R.C."/>
            <person name="Hirst M."/>
            <person name="Jones S.J.M."/>
            <person name="Bohlmann J."/>
            <person name="Breuil C."/>
        </authorList>
    </citation>
    <scope>NUCLEOTIDE SEQUENCE [LARGE SCALE GENOMIC DNA]</scope>
    <source>
        <strain evidence="8">kw1407 / UAMH 11150</strain>
    </source>
</reference>
<dbReference type="SUPFAM" id="SSF51735">
    <property type="entry name" value="NAD(P)-binding Rossmann-fold domains"/>
    <property type="match status" value="1"/>
</dbReference>
<dbReference type="AlphaFoldDB" id="F0XBT3"/>
<evidence type="ECO:0000256" key="4">
    <source>
        <dbReference type="ARBA" id="ARBA00022833"/>
    </source>
</evidence>
<dbReference type="PANTHER" id="PTHR43161:SF25">
    <property type="entry name" value="ALCOHOL DEHYDROGENASE, PUTATIVE (AFU_ORTHOLOGUE AFUA_1G14390)-RELATED"/>
    <property type="match status" value="1"/>
</dbReference>
<dbReference type="PANTHER" id="PTHR43161">
    <property type="entry name" value="SORBITOL DEHYDROGENASE"/>
    <property type="match status" value="1"/>
</dbReference>